<dbReference type="Gene3D" id="1.20.1280.50">
    <property type="match status" value="1"/>
</dbReference>
<evidence type="ECO:0000313" key="2">
    <source>
        <dbReference type="EMBL" id="KIL71424.1"/>
    </source>
</evidence>
<dbReference type="STRING" id="946122.A0A0C2TVQ4"/>
<feature type="domain" description="F-box" evidence="1">
    <location>
        <begin position="34"/>
        <end position="83"/>
    </location>
</feature>
<evidence type="ECO:0000313" key="3">
    <source>
        <dbReference type="Proteomes" id="UP000054549"/>
    </source>
</evidence>
<evidence type="ECO:0000259" key="1">
    <source>
        <dbReference type="PROSITE" id="PS50181"/>
    </source>
</evidence>
<dbReference type="SUPFAM" id="SSF81383">
    <property type="entry name" value="F-box domain"/>
    <property type="match status" value="1"/>
</dbReference>
<name>A0A0C2TVQ4_AMAMK</name>
<dbReference type="InParanoid" id="A0A0C2TVQ4"/>
<dbReference type="Pfam" id="PF00646">
    <property type="entry name" value="F-box"/>
    <property type="match status" value="1"/>
</dbReference>
<dbReference type="HOGENOM" id="CLU_010790_2_0_1"/>
<dbReference type="Proteomes" id="UP000054549">
    <property type="component" value="Unassembled WGS sequence"/>
</dbReference>
<keyword evidence="3" id="KW-1185">Reference proteome</keyword>
<organism evidence="2 3">
    <name type="scientific">Amanita muscaria (strain Koide BX008)</name>
    <dbReference type="NCBI Taxonomy" id="946122"/>
    <lineage>
        <taxon>Eukaryota</taxon>
        <taxon>Fungi</taxon>
        <taxon>Dikarya</taxon>
        <taxon>Basidiomycota</taxon>
        <taxon>Agaricomycotina</taxon>
        <taxon>Agaricomycetes</taxon>
        <taxon>Agaricomycetidae</taxon>
        <taxon>Agaricales</taxon>
        <taxon>Pluteineae</taxon>
        <taxon>Amanitaceae</taxon>
        <taxon>Amanita</taxon>
    </lineage>
</organism>
<accession>A0A0C2TVQ4</accession>
<dbReference type="EMBL" id="KN818222">
    <property type="protein sequence ID" value="KIL71424.1"/>
    <property type="molecule type" value="Genomic_DNA"/>
</dbReference>
<protein>
    <recommendedName>
        <fullName evidence="1">F-box domain-containing protein</fullName>
    </recommendedName>
</protein>
<dbReference type="PROSITE" id="PS50181">
    <property type="entry name" value="FBOX"/>
    <property type="match status" value="1"/>
</dbReference>
<gene>
    <name evidence="2" type="ORF">M378DRAFT_19760</name>
</gene>
<proteinExistence type="predicted"/>
<dbReference type="AlphaFoldDB" id="A0A0C2TVQ4"/>
<reference evidence="2 3" key="1">
    <citation type="submission" date="2014-04" db="EMBL/GenBank/DDBJ databases">
        <title>Evolutionary Origins and Diversification of the Mycorrhizal Mutualists.</title>
        <authorList>
            <consortium name="DOE Joint Genome Institute"/>
            <consortium name="Mycorrhizal Genomics Consortium"/>
            <person name="Kohler A."/>
            <person name="Kuo A."/>
            <person name="Nagy L.G."/>
            <person name="Floudas D."/>
            <person name="Copeland A."/>
            <person name="Barry K.W."/>
            <person name="Cichocki N."/>
            <person name="Veneault-Fourrey C."/>
            <person name="LaButti K."/>
            <person name="Lindquist E.A."/>
            <person name="Lipzen A."/>
            <person name="Lundell T."/>
            <person name="Morin E."/>
            <person name="Murat C."/>
            <person name="Riley R."/>
            <person name="Ohm R."/>
            <person name="Sun H."/>
            <person name="Tunlid A."/>
            <person name="Henrissat B."/>
            <person name="Grigoriev I.V."/>
            <person name="Hibbett D.S."/>
            <person name="Martin F."/>
        </authorList>
    </citation>
    <scope>NUCLEOTIDE SEQUENCE [LARGE SCALE GENOMIC DNA]</scope>
    <source>
        <strain evidence="2 3">Koide BX008</strain>
    </source>
</reference>
<dbReference type="SMART" id="SM00256">
    <property type="entry name" value="FBOX"/>
    <property type="match status" value="1"/>
</dbReference>
<dbReference type="OrthoDB" id="2322499at2759"/>
<sequence>MSSTRPRKKCKRDDDESGAILTVARAPVRKKGKLAALIQMPLDVLYEIFSHLNSPDVLKLSRMSKVFRRVLMSPSALSIWKSARENIGLPECPPDMNEIQWANLAFSPHCHYCFTTGVRTVEWRFRMRICSKCAKDHLLVMHNMPTINHMTHDLVPCRPAARRWRIVVVKVEWEEVQQQIKALDKKDLDAYTQRRKEKVVEITRHAERCESWAQDQNNGRALERDQLKAERLNSIVEKLKALGWEKDLQSIRYPDSLEEHKLVKLPQRLTTRIWSNIQGPILQFMTEMREKRILREQKEVVMRRKRTATTVLQEYKNGRLPYREVMPEAVDFCDMPPVKAIIDQSLDVPVDATAFSHLITQFPQLFDSWRNKIRLQLAELLKRSGELQFFFDDELDIASPDCGLRKVPETDSEALEMLNLASTIFICKECGPALFTFLDMSLDRPIFYPEVLGHICLTRRYSYGLLPSDPTDPSLDLGSTPALKRASWHTRPLMLSSTLRSMAEELIADSGLDPQTAEASDMDNKNLFYACLRCHQHQDTGDIIAPVYKWRDAICHQAATHNMMESEWYIASEDEFETYMVESDEDEDESEAEDIGDEEYEGGKEAMCPIWCCTRCRDTPLEKGPMDLPSMADHYLFQHECYGDLILNRDYFRSFDTYRRKYSSPPKMFVPSI</sequence>
<dbReference type="CDD" id="cd09917">
    <property type="entry name" value="F-box_SF"/>
    <property type="match status" value="1"/>
</dbReference>
<dbReference type="InterPro" id="IPR001810">
    <property type="entry name" value="F-box_dom"/>
</dbReference>
<dbReference type="InterPro" id="IPR036047">
    <property type="entry name" value="F-box-like_dom_sf"/>
</dbReference>